<sequence>MMASQVTAKQFSPLPTDSPHKMHQQQYEGLLKRMYMPFVRGPENRHLFPSFCNKYSSAFLKSSPFIPPEDKSYLLAPHREDVSVINPCSGFLSPRAGAEVKAYQQIPYGENIEIQRSDKDVQPQQGTPASHWRDHIAKRRPSLLLEDVTQDLQWNTRAVPDISFRAKIGGRTSPLKVIPGPRKMTECFSSPLFAFQMDTEVKPKDPSDAYRDEKAWKYMYTSTTQRLLEISGTDFKEDPSYYPTGQLIYQNEMMLEEMRRIREEMREDNLELKLEMKQKVKQEIKSEIMDMKQTLEKITVDMGKITNKIGKLERNVKQMESKMEGI</sequence>
<dbReference type="PANTHER" id="PTHR34759">
    <property type="entry name" value="SPERMATOGENESIS-ASSOCIATED PROTEIN 48"/>
    <property type="match status" value="1"/>
</dbReference>
<dbReference type="Proteomes" id="UP000826234">
    <property type="component" value="Unassembled WGS sequence"/>
</dbReference>
<organism evidence="3 4">
    <name type="scientific">Phrynosoma platyrhinos</name>
    <name type="common">Desert horned lizard</name>
    <dbReference type="NCBI Taxonomy" id="52577"/>
    <lineage>
        <taxon>Eukaryota</taxon>
        <taxon>Metazoa</taxon>
        <taxon>Chordata</taxon>
        <taxon>Craniata</taxon>
        <taxon>Vertebrata</taxon>
        <taxon>Euteleostomi</taxon>
        <taxon>Lepidosauria</taxon>
        <taxon>Squamata</taxon>
        <taxon>Bifurcata</taxon>
        <taxon>Unidentata</taxon>
        <taxon>Episquamata</taxon>
        <taxon>Toxicofera</taxon>
        <taxon>Iguania</taxon>
        <taxon>Phrynosomatidae</taxon>
        <taxon>Phrynosomatinae</taxon>
        <taxon>Phrynosoma</taxon>
    </lineage>
</organism>
<gene>
    <name evidence="3" type="ORF">JD844_002553</name>
</gene>
<dbReference type="InterPro" id="IPR027867">
    <property type="entry name" value="SPATA48"/>
</dbReference>
<evidence type="ECO:0000313" key="4">
    <source>
        <dbReference type="Proteomes" id="UP000826234"/>
    </source>
</evidence>
<reference evidence="3 4" key="1">
    <citation type="journal article" date="2022" name="Gigascience">
        <title>A chromosome-level genome assembly and annotation of the desert horned lizard, Phrynosoma platyrhinos, provides insight into chromosomal rearrangements among reptiles.</title>
        <authorList>
            <person name="Koochekian N."/>
            <person name="Ascanio A."/>
            <person name="Farleigh K."/>
            <person name="Card D.C."/>
            <person name="Schield D.R."/>
            <person name="Castoe T.A."/>
            <person name="Jezkova T."/>
        </authorList>
    </citation>
    <scope>NUCLEOTIDE SEQUENCE [LARGE SCALE GENOMIC DNA]</scope>
    <source>
        <strain evidence="3">NK-2021</strain>
    </source>
</reference>
<dbReference type="PANTHER" id="PTHR34759:SF1">
    <property type="entry name" value="SPERMATOGENESIS-ASSOCIATED PROTEIN 48"/>
    <property type="match status" value="1"/>
</dbReference>
<feature type="compositionally biased region" description="Polar residues" evidence="2">
    <location>
        <begin position="1"/>
        <end position="15"/>
    </location>
</feature>
<keyword evidence="4" id="KW-1185">Reference proteome</keyword>
<evidence type="ECO:0000256" key="1">
    <source>
        <dbReference type="SAM" id="Coils"/>
    </source>
</evidence>
<comment type="caution">
    <text evidence="3">The sequence shown here is derived from an EMBL/GenBank/DDBJ whole genome shotgun (WGS) entry which is preliminary data.</text>
</comment>
<proteinExistence type="predicted"/>
<feature type="coiled-coil region" evidence="1">
    <location>
        <begin position="251"/>
        <end position="322"/>
    </location>
</feature>
<evidence type="ECO:0000313" key="3">
    <source>
        <dbReference type="EMBL" id="KAH0627136.1"/>
    </source>
</evidence>
<protein>
    <submittedName>
        <fullName evidence="3">Uncharacterized protein</fullName>
    </submittedName>
</protein>
<feature type="region of interest" description="Disordered" evidence="2">
    <location>
        <begin position="1"/>
        <end position="21"/>
    </location>
</feature>
<dbReference type="EMBL" id="JAIPUX010000521">
    <property type="protein sequence ID" value="KAH0627136.1"/>
    <property type="molecule type" value="Genomic_DNA"/>
</dbReference>
<evidence type="ECO:0000256" key="2">
    <source>
        <dbReference type="SAM" id="MobiDB-lite"/>
    </source>
</evidence>
<accession>A0ABQ7TBN2</accession>
<keyword evidence="1" id="KW-0175">Coiled coil</keyword>
<name>A0ABQ7TBN2_PHRPL</name>